<dbReference type="SUPFAM" id="SSF52172">
    <property type="entry name" value="CheY-like"/>
    <property type="match status" value="1"/>
</dbReference>
<dbReference type="SUPFAM" id="SSF55874">
    <property type="entry name" value="ATPase domain of HSP90 chaperone/DNA topoisomerase II/histidine kinase"/>
    <property type="match status" value="2"/>
</dbReference>
<evidence type="ECO:0000256" key="11">
    <source>
        <dbReference type="PROSITE-ProRule" id="PRU00169"/>
    </source>
</evidence>
<dbReference type="SMART" id="SM00387">
    <property type="entry name" value="HATPase_c"/>
    <property type="match status" value="2"/>
</dbReference>
<dbReference type="EC" id="2.7.13.3" evidence="3"/>
<evidence type="ECO:0000259" key="14">
    <source>
        <dbReference type="PROSITE" id="PS50110"/>
    </source>
</evidence>
<feature type="transmembrane region" description="Helical" evidence="12">
    <location>
        <begin position="315"/>
        <end position="331"/>
    </location>
</feature>
<dbReference type="Pfam" id="PF00512">
    <property type="entry name" value="HisKA"/>
    <property type="match status" value="1"/>
</dbReference>
<keyword evidence="12" id="KW-1133">Transmembrane helix</keyword>
<evidence type="ECO:0000256" key="3">
    <source>
        <dbReference type="ARBA" id="ARBA00012438"/>
    </source>
</evidence>
<dbReference type="SMART" id="SM00448">
    <property type="entry name" value="REC"/>
    <property type="match status" value="1"/>
</dbReference>
<feature type="transmembrane region" description="Helical" evidence="12">
    <location>
        <begin position="246"/>
        <end position="263"/>
    </location>
</feature>
<feature type="domain" description="Response regulatory" evidence="14">
    <location>
        <begin position="706"/>
        <end position="822"/>
    </location>
</feature>
<name>A0AAW5DU32_9BACI</name>
<dbReference type="RefSeq" id="WP_240252389.1">
    <property type="nucleotide sequence ID" value="NZ_JAKTTI010000002.1"/>
</dbReference>
<dbReference type="PANTHER" id="PTHR43047">
    <property type="entry name" value="TWO-COMPONENT HISTIDINE PROTEIN KINASE"/>
    <property type="match status" value="1"/>
</dbReference>
<dbReference type="InterPro" id="IPR003594">
    <property type="entry name" value="HATPase_dom"/>
</dbReference>
<feature type="domain" description="Histidine kinase" evidence="13">
    <location>
        <begin position="933"/>
        <end position="1034"/>
    </location>
</feature>
<dbReference type="SMART" id="SM00388">
    <property type="entry name" value="HisKA"/>
    <property type="match status" value="1"/>
</dbReference>
<dbReference type="Gene3D" id="1.10.287.130">
    <property type="match status" value="1"/>
</dbReference>
<dbReference type="Pfam" id="PF06580">
    <property type="entry name" value="His_kinase"/>
    <property type="match status" value="1"/>
</dbReference>
<dbReference type="PROSITE" id="PS50110">
    <property type="entry name" value="RESPONSE_REGULATORY"/>
    <property type="match status" value="1"/>
</dbReference>
<dbReference type="InterPro" id="IPR011006">
    <property type="entry name" value="CheY-like_superfamily"/>
</dbReference>
<dbReference type="Gene3D" id="3.30.565.10">
    <property type="entry name" value="Histidine kinase-like ATPase, C-terminal domain"/>
    <property type="match status" value="2"/>
</dbReference>
<dbReference type="InterPro" id="IPR036097">
    <property type="entry name" value="HisK_dim/P_sf"/>
</dbReference>
<evidence type="ECO:0000313" key="15">
    <source>
        <dbReference type="EMBL" id="MCH1624136.1"/>
    </source>
</evidence>
<dbReference type="AlphaFoldDB" id="A0AAW5DU32"/>
<evidence type="ECO:0000256" key="7">
    <source>
        <dbReference type="ARBA" id="ARBA00022777"/>
    </source>
</evidence>
<sequence length="1034" mass="117257">MKLLKRKKWILLIITFLIAITSIRLVWMNFLTKFDYDNNPPVVNGVLDLQGMKLSNNQTLTLNGEWEFYPSVFLKPNQLASDSSKPKNKKLLLQTPNAWKHAFDKKSDSSNYFGTYRLRILLDDNTTQTLGLRIEKVKEASSVYVNGEHIGGIKQSEIESNPHLTNYNPYSMKFKPNHNEIEILIHASSDRKDGGIIKPIRFGSIEAINHRDILSIGLQLFLCVVFFLHSLYAIILYFIGPKPKKGLLYFSLLLICATFSVLVADDKLLYRLFTINFEWKIKIGYLTYIGVSAFIPSVINSLYPNHPYKKIVRFFSLYCILYSLFVLIAPSEYNMQAAKVLLSTALVSSIFISTIILRKAISKISDIIFPLLGCISIGVNLIWVMVISRLSFVGMPHYPFDLMIAILAFTIFWFKRFFRVSAEANELAERLQIEDKRKDEFLINTSHELRNPLHGIINIIQAILDDQGDPPNKNHSERLHILLNVSNRMSLMLNDLLDVTRLKEKMIRLHPKKVQLQAVVTGVLDMARLMVEGKPIYLHHTIDDTFPPVKADEKRLIQILFNLIHNAVKFTDEGTITIRASIINSMVKIEVEDTGIGISEKELNRVFLPYQQADTNEIRESGGFGLGLSLCKQLVELHGGILSAQSTKGKGSIFSFTIPLFDNSIEDVVKDPVTLHNEGIEQTAASINYVHQISNTNRSIAGKGIKILAVDDDVINLNVLIQILESEKYEITAVTSGTQAVAKLEHEQYDLVISDVMMPTISGYELTRIIRERYSIAELPVLLLTARTRAEDILSGFQVGANDYVRKPVDSMELKARVQALTQIKISIEERLQMESAWLQSQIQPHFLFNTLNSIAALGMTDTVKMQLLLEEFSDYLRLSFDFKNSEPVVSLEHELSLVRSYLYIEGERFGDRLKIEWEIDDNIDLTIPPLSIQPLVENAVKHGILKRASGGNICIQIKELAEYVEVSIIDDGIGMTENNLEQLFIRRNQSNTNSGVALQNINRRLKQLYGKGLNIHSTPGNGTIVSFRIPNKE</sequence>
<accession>A0AAW5DU32</accession>
<dbReference type="GO" id="GO:0005524">
    <property type="term" value="F:ATP binding"/>
    <property type="evidence" value="ECO:0007669"/>
    <property type="project" value="UniProtKB-KW"/>
</dbReference>
<feature type="transmembrane region" description="Helical" evidence="12">
    <location>
        <begin position="283"/>
        <end position="303"/>
    </location>
</feature>
<feature type="modified residue" description="4-aspartylphosphate" evidence="11">
    <location>
        <position position="755"/>
    </location>
</feature>
<dbReference type="CDD" id="cd00082">
    <property type="entry name" value="HisKA"/>
    <property type="match status" value="1"/>
</dbReference>
<dbReference type="PRINTS" id="PR00344">
    <property type="entry name" value="BCTRLSENSOR"/>
</dbReference>
<evidence type="ECO:0000256" key="2">
    <source>
        <dbReference type="ARBA" id="ARBA00006402"/>
    </source>
</evidence>
<evidence type="ECO:0000259" key="13">
    <source>
        <dbReference type="PROSITE" id="PS50109"/>
    </source>
</evidence>
<keyword evidence="16" id="KW-1185">Reference proteome</keyword>
<feature type="transmembrane region" description="Helical" evidence="12">
    <location>
        <begin position="369"/>
        <end position="392"/>
    </location>
</feature>
<feature type="transmembrane region" description="Helical" evidence="12">
    <location>
        <begin position="337"/>
        <end position="357"/>
    </location>
</feature>
<comment type="similarity">
    <text evidence="2">In the N-terminal section; belongs to the phytochrome family.</text>
</comment>
<evidence type="ECO:0000313" key="16">
    <source>
        <dbReference type="Proteomes" id="UP001431131"/>
    </source>
</evidence>
<dbReference type="GO" id="GO:0009927">
    <property type="term" value="F:histidine phosphotransfer kinase activity"/>
    <property type="evidence" value="ECO:0007669"/>
    <property type="project" value="TreeGrafter"/>
</dbReference>
<evidence type="ECO:0000256" key="10">
    <source>
        <dbReference type="ARBA" id="ARBA00074306"/>
    </source>
</evidence>
<keyword evidence="12" id="KW-0472">Membrane</keyword>
<evidence type="ECO:0000256" key="8">
    <source>
        <dbReference type="ARBA" id="ARBA00022840"/>
    </source>
</evidence>
<evidence type="ECO:0000256" key="9">
    <source>
        <dbReference type="ARBA" id="ARBA00023012"/>
    </source>
</evidence>
<proteinExistence type="inferred from homology"/>
<dbReference type="Proteomes" id="UP001431131">
    <property type="component" value="Unassembled WGS sequence"/>
</dbReference>
<dbReference type="SUPFAM" id="SSF47384">
    <property type="entry name" value="Homodimeric domain of signal transducing histidine kinase"/>
    <property type="match status" value="1"/>
</dbReference>
<dbReference type="InterPro" id="IPR010559">
    <property type="entry name" value="Sig_transdc_His_kin_internal"/>
</dbReference>
<dbReference type="GO" id="GO:0000155">
    <property type="term" value="F:phosphorelay sensor kinase activity"/>
    <property type="evidence" value="ECO:0007669"/>
    <property type="project" value="InterPro"/>
</dbReference>
<keyword evidence="6" id="KW-0547">Nucleotide-binding</keyword>
<protein>
    <recommendedName>
        <fullName evidence="10">Circadian input-output histidine kinase CikA</fullName>
        <ecNumber evidence="3">2.7.13.3</ecNumber>
    </recommendedName>
</protein>
<dbReference type="CDD" id="cd16922">
    <property type="entry name" value="HATPase_EvgS-ArcB-TorS-like"/>
    <property type="match status" value="1"/>
</dbReference>
<keyword evidence="8 15" id="KW-0067">ATP-binding</keyword>
<organism evidence="15 16">
    <name type="scientific">Fredinandcohnia quinoae</name>
    <dbReference type="NCBI Taxonomy" id="2918902"/>
    <lineage>
        <taxon>Bacteria</taxon>
        <taxon>Bacillati</taxon>
        <taxon>Bacillota</taxon>
        <taxon>Bacilli</taxon>
        <taxon>Bacillales</taxon>
        <taxon>Bacillaceae</taxon>
        <taxon>Fredinandcohnia</taxon>
    </lineage>
</organism>
<dbReference type="GO" id="GO:0005886">
    <property type="term" value="C:plasma membrane"/>
    <property type="evidence" value="ECO:0007669"/>
    <property type="project" value="TreeGrafter"/>
</dbReference>
<dbReference type="FunFam" id="3.30.565.10:FF:000010">
    <property type="entry name" value="Sensor histidine kinase RcsC"/>
    <property type="match status" value="1"/>
</dbReference>
<feature type="transmembrane region" description="Helical" evidence="12">
    <location>
        <begin position="216"/>
        <end position="239"/>
    </location>
</feature>
<evidence type="ECO:0000256" key="4">
    <source>
        <dbReference type="ARBA" id="ARBA00022553"/>
    </source>
</evidence>
<dbReference type="Gene3D" id="2.60.120.260">
    <property type="entry name" value="Galactose-binding domain-like"/>
    <property type="match status" value="1"/>
</dbReference>
<keyword evidence="12" id="KW-0812">Transmembrane</keyword>
<feature type="domain" description="Histidine kinase" evidence="13">
    <location>
        <begin position="444"/>
        <end position="662"/>
    </location>
</feature>
<dbReference type="InterPro" id="IPR004358">
    <property type="entry name" value="Sig_transdc_His_kin-like_C"/>
</dbReference>
<dbReference type="Gene3D" id="3.40.50.2300">
    <property type="match status" value="1"/>
</dbReference>
<evidence type="ECO:0000256" key="5">
    <source>
        <dbReference type="ARBA" id="ARBA00022679"/>
    </source>
</evidence>
<dbReference type="Pfam" id="PF02518">
    <property type="entry name" value="HATPase_c"/>
    <property type="match status" value="2"/>
</dbReference>
<dbReference type="PANTHER" id="PTHR43047:SF72">
    <property type="entry name" value="OSMOSENSING HISTIDINE PROTEIN KINASE SLN1"/>
    <property type="match status" value="1"/>
</dbReference>
<comment type="catalytic activity">
    <reaction evidence="1">
        <text>ATP + protein L-histidine = ADP + protein N-phospho-L-histidine.</text>
        <dbReference type="EC" id="2.7.13.3"/>
    </reaction>
</comment>
<evidence type="ECO:0000256" key="6">
    <source>
        <dbReference type="ARBA" id="ARBA00022741"/>
    </source>
</evidence>
<dbReference type="PROSITE" id="PS50109">
    <property type="entry name" value="HIS_KIN"/>
    <property type="match status" value="2"/>
</dbReference>
<evidence type="ECO:0000256" key="12">
    <source>
        <dbReference type="SAM" id="Phobius"/>
    </source>
</evidence>
<dbReference type="InterPro" id="IPR005467">
    <property type="entry name" value="His_kinase_dom"/>
</dbReference>
<keyword evidence="4 11" id="KW-0597">Phosphoprotein</keyword>
<keyword evidence="9" id="KW-0902">Two-component regulatory system</keyword>
<comment type="caution">
    <text evidence="15">The sequence shown here is derived from an EMBL/GenBank/DDBJ whole genome shotgun (WGS) entry which is preliminary data.</text>
</comment>
<dbReference type="SUPFAM" id="SSF49785">
    <property type="entry name" value="Galactose-binding domain-like"/>
    <property type="match status" value="1"/>
</dbReference>
<dbReference type="CDD" id="cd17574">
    <property type="entry name" value="REC_OmpR"/>
    <property type="match status" value="1"/>
</dbReference>
<reference evidence="15" key="1">
    <citation type="submission" date="2022-02" db="EMBL/GenBank/DDBJ databases">
        <title>Fredinandcohnia quinoae sp. nov. isolated from Chenopodium quinoa seeds.</title>
        <authorList>
            <person name="Saati-Santamaria Z."/>
            <person name="Flores-Felix J.D."/>
            <person name="Igual J.M."/>
            <person name="Velazquez E."/>
            <person name="Garcia-Fraile P."/>
            <person name="Martinez-Molina E."/>
        </authorList>
    </citation>
    <scope>NUCLEOTIDE SEQUENCE</scope>
    <source>
        <strain evidence="15">SECRCQ15</strain>
    </source>
</reference>
<gene>
    <name evidence="15" type="ORF">MJG50_02245</name>
</gene>
<keyword evidence="5" id="KW-0808">Transferase</keyword>
<keyword evidence="7" id="KW-0418">Kinase</keyword>
<dbReference type="EMBL" id="JAKTTI010000002">
    <property type="protein sequence ID" value="MCH1624136.1"/>
    <property type="molecule type" value="Genomic_DNA"/>
</dbReference>
<dbReference type="InterPro" id="IPR001789">
    <property type="entry name" value="Sig_transdc_resp-reg_receiver"/>
</dbReference>
<dbReference type="Pfam" id="PF00072">
    <property type="entry name" value="Response_reg"/>
    <property type="match status" value="1"/>
</dbReference>
<dbReference type="InterPro" id="IPR003661">
    <property type="entry name" value="HisK_dim/P_dom"/>
</dbReference>
<evidence type="ECO:0000256" key="1">
    <source>
        <dbReference type="ARBA" id="ARBA00000085"/>
    </source>
</evidence>
<dbReference type="InterPro" id="IPR036890">
    <property type="entry name" value="HATPase_C_sf"/>
</dbReference>
<dbReference type="InterPro" id="IPR008979">
    <property type="entry name" value="Galactose-bd-like_sf"/>
</dbReference>